<evidence type="ECO:0000313" key="7">
    <source>
        <dbReference type="EMBL" id="KAE9637326.1"/>
    </source>
</evidence>
<dbReference type="SUPFAM" id="SSF52151">
    <property type="entry name" value="FabD/lysophospholipase-like"/>
    <property type="match status" value="1"/>
</dbReference>
<evidence type="ECO:0000256" key="3">
    <source>
        <dbReference type="ARBA" id="ARBA00023098"/>
    </source>
</evidence>
<dbReference type="Gene3D" id="3.40.1090.10">
    <property type="entry name" value="Cytosolic phospholipase A2 catalytic domain"/>
    <property type="match status" value="2"/>
</dbReference>
<sequence length="289" mass="33799">MENIGLVLEGGGMRGLYTSGVLDFFIDQNIYFPYVIGVSAGACNAISYLSRQRGRSKKINIDYVRDKRYMSFGRLIKEKELFGKDFLFNDIPNVLCPFDYETFYKAKETFVVCTTDCETGKPMYFYKDNSPEFLDSIKASMSLPFISKIVKVKDYYLLDGGISDSIPIKKSISDGNEYNVLILTRHKEYRKKPFRNKKFAQYFYPQYPNLVETLCNRHAMYNETLDYIEQLESSDKIFVIRPSEPLPVKRIERNPKKLLDVYNKGYHDAQKLFPHLIQWIKKIDRAVNQ</sequence>
<dbReference type="OrthoDB" id="9802424at2"/>
<keyword evidence="5" id="KW-0812">Transmembrane</keyword>
<evidence type="ECO:0000256" key="5">
    <source>
        <dbReference type="SAM" id="Phobius"/>
    </source>
</evidence>
<dbReference type="PANTHER" id="PTHR14226">
    <property type="entry name" value="NEUROPATHY TARGET ESTERASE/SWISS CHEESE D.MELANOGASTER"/>
    <property type="match status" value="1"/>
</dbReference>
<keyword evidence="2 4" id="KW-0442">Lipid degradation</keyword>
<feature type="transmembrane region" description="Helical" evidence="5">
    <location>
        <begin position="30"/>
        <end position="49"/>
    </location>
</feature>
<feature type="active site" description="Nucleophile" evidence="4">
    <location>
        <position position="39"/>
    </location>
</feature>
<evidence type="ECO:0000313" key="8">
    <source>
        <dbReference type="Proteomes" id="UP000483018"/>
    </source>
</evidence>
<dbReference type="InterPro" id="IPR037483">
    <property type="entry name" value="YjjU-like"/>
</dbReference>
<comment type="caution">
    <text evidence="7">The sequence shown here is derived from an EMBL/GenBank/DDBJ whole genome shotgun (WGS) entry which is preliminary data.</text>
</comment>
<dbReference type="GO" id="GO:0016042">
    <property type="term" value="P:lipid catabolic process"/>
    <property type="evidence" value="ECO:0007669"/>
    <property type="project" value="UniProtKB-UniRule"/>
</dbReference>
<keyword evidence="1 4" id="KW-0378">Hydrolase</keyword>
<dbReference type="GO" id="GO:0016787">
    <property type="term" value="F:hydrolase activity"/>
    <property type="evidence" value="ECO:0007669"/>
    <property type="project" value="UniProtKB-UniRule"/>
</dbReference>
<dbReference type="EMBL" id="WSLF01000001">
    <property type="protein sequence ID" value="KAE9637326.1"/>
    <property type="molecule type" value="Genomic_DNA"/>
</dbReference>
<feature type="active site" description="Proton acceptor" evidence="4">
    <location>
        <position position="159"/>
    </location>
</feature>
<dbReference type="PROSITE" id="PS51635">
    <property type="entry name" value="PNPLA"/>
    <property type="match status" value="1"/>
</dbReference>
<feature type="short sequence motif" description="GXSXG" evidence="4">
    <location>
        <begin position="37"/>
        <end position="41"/>
    </location>
</feature>
<feature type="domain" description="PNPLA" evidence="6">
    <location>
        <begin position="6"/>
        <end position="172"/>
    </location>
</feature>
<evidence type="ECO:0000256" key="1">
    <source>
        <dbReference type="ARBA" id="ARBA00022801"/>
    </source>
</evidence>
<gene>
    <name evidence="7" type="ORF">GND95_02530</name>
</gene>
<feature type="short sequence motif" description="GXGXXG" evidence="4">
    <location>
        <begin position="10"/>
        <end position="15"/>
    </location>
</feature>
<dbReference type="AlphaFoldDB" id="A0A7C8LUY6"/>
<protein>
    <submittedName>
        <fullName evidence="7">Patatin family protein</fullName>
    </submittedName>
</protein>
<dbReference type="InterPro" id="IPR016035">
    <property type="entry name" value="Acyl_Trfase/lysoPLipase"/>
</dbReference>
<keyword evidence="5" id="KW-1133">Transmembrane helix</keyword>
<keyword evidence="8" id="KW-1185">Reference proteome</keyword>
<evidence type="ECO:0000256" key="2">
    <source>
        <dbReference type="ARBA" id="ARBA00022963"/>
    </source>
</evidence>
<name>A0A7C8LUY6_9FIRM</name>
<organism evidence="7 8">
    <name type="scientific">Defluviitalea raffinosedens</name>
    <dbReference type="NCBI Taxonomy" id="1450156"/>
    <lineage>
        <taxon>Bacteria</taxon>
        <taxon>Bacillati</taxon>
        <taxon>Bacillota</taxon>
        <taxon>Clostridia</taxon>
        <taxon>Lachnospirales</taxon>
        <taxon>Defluviitaleaceae</taxon>
        <taxon>Defluviitalea</taxon>
    </lineage>
</organism>
<proteinExistence type="predicted"/>
<evidence type="ECO:0000256" key="4">
    <source>
        <dbReference type="PROSITE-ProRule" id="PRU01161"/>
    </source>
</evidence>
<dbReference type="InterPro" id="IPR050301">
    <property type="entry name" value="NTE"/>
</dbReference>
<dbReference type="InterPro" id="IPR002641">
    <property type="entry name" value="PNPLA_dom"/>
</dbReference>
<keyword evidence="3 4" id="KW-0443">Lipid metabolism</keyword>
<dbReference type="Proteomes" id="UP000483018">
    <property type="component" value="Unassembled WGS sequence"/>
</dbReference>
<feature type="short sequence motif" description="DGA/G" evidence="4">
    <location>
        <begin position="159"/>
        <end position="161"/>
    </location>
</feature>
<dbReference type="Pfam" id="PF19890">
    <property type="entry name" value="DUF6363"/>
    <property type="match status" value="1"/>
</dbReference>
<dbReference type="Pfam" id="PF01734">
    <property type="entry name" value="Patatin"/>
    <property type="match status" value="1"/>
</dbReference>
<keyword evidence="5" id="KW-0472">Membrane</keyword>
<accession>A0A7C8LUY6</accession>
<dbReference type="CDD" id="cd07208">
    <property type="entry name" value="Pat_hypo_Ecoli_yjju_like"/>
    <property type="match status" value="1"/>
</dbReference>
<evidence type="ECO:0000259" key="6">
    <source>
        <dbReference type="PROSITE" id="PS51635"/>
    </source>
</evidence>
<dbReference type="InterPro" id="IPR045943">
    <property type="entry name" value="DUF6363"/>
</dbReference>
<dbReference type="RefSeq" id="WP_158739236.1">
    <property type="nucleotide sequence ID" value="NZ_JAFBEP010000006.1"/>
</dbReference>
<reference evidence="7 8" key="1">
    <citation type="submission" date="2019-12" db="EMBL/GenBank/DDBJ databases">
        <title>Defluviitalea raffinosedens, isolated from a biogas fermenter, genome sequencing and characterization.</title>
        <authorList>
            <person name="Rettenmaier R."/>
            <person name="Schneider M."/>
            <person name="Neuhaus K."/>
            <person name="Liebl W."/>
            <person name="Zverlov V."/>
        </authorList>
    </citation>
    <scope>NUCLEOTIDE SEQUENCE [LARGE SCALE GENOMIC DNA]</scope>
    <source>
        <strain evidence="7 8">249c-K6</strain>
    </source>
</reference>
<dbReference type="PANTHER" id="PTHR14226:SF25">
    <property type="entry name" value="PHOSPHOESTERASE"/>
    <property type="match status" value="1"/>
</dbReference>